<dbReference type="OrthoDB" id="10379848at2759"/>
<sequence length="581" mass="63307">MASTSTSSSSAPKASKPAVSMGRTRRASRTRGSGIRESTLPFTGRSASPDPCLSTVLLHGPPGGACGRSEYGDGSLIQLGRRKTSTIVTPETIRDFTSHTLEQLGLDPMYPAALCELVRSKTLTKRPQDHLSAILASLGSACAGTVGGKRLTVVKAVPDKKGTKGPLTPAELAVRDTIVVEWKKLVPFANEDDMADFFLQPSTFDESRNARPLVEAFLVTILGECPLSFTHSSAGYRTGRLWITIDELRDVSMARQSLENELQRAILEGKAFRQSRFADGSLCRASRAMTANFATNSSDRQALLRAYREVSQVGTTLQDTADAVGHRSLFCGHDAGYRGARQIQEEPKFCLLPQPRWGGSMPLRASSFIYGTAWKYNPACTINERNAIIASIKSWAKSDKLGQVQYHSWTPREDLACFGFSDHAVIAEALRAHGMSPSLIAVTWRVSRRGAIAIPTVDRLKRSCPRWWKAMGLPATGKEALEGAIVRGAASGAFTGETKAVTKAYDGIDQALFDEDLAATYFPTDAELAGSDAGFESYLRRDVLESGSTEEQLYRVARTKVAVLRRWAERLIEEQMAQTTI</sequence>
<comment type="caution">
    <text evidence="2">The sequence shown here is derived from an EMBL/GenBank/DDBJ whole genome shotgun (WGS) entry which is preliminary data.</text>
</comment>
<evidence type="ECO:0000256" key="1">
    <source>
        <dbReference type="SAM" id="MobiDB-lite"/>
    </source>
</evidence>
<name>A0A427Y7G0_9TREE</name>
<dbReference type="AlphaFoldDB" id="A0A427Y7G0"/>
<protein>
    <submittedName>
        <fullName evidence="2">Uncharacterized protein</fullName>
    </submittedName>
</protein>
<feature type="region of interest" description="Disordered" evidence="1">
    <location>
        <begin position="1"/>
        <end position="47"/>
    </location>
</feature>
<dbReference type="EMBL" id="RSCD01000018">
    <property type="protein sequence ID" value="RSH87033.1"/>
    <property type="molecule type" value="Genomic_DNA"/>
</dbReference>
<feature type="compositionally biased region" description="Low complexity" evidence="1">
    <location>
        <begin position="1"/>
        <end position="18"/>
    </location>
</feature>
<keyword evidence="3" id="KW-1185">Reference proteome</keyword>
<evidence type="ECO:0000313" key="2">
    <source>
        <dbReference type="EMBL" id="RSH87033.1"/>
    </source>
</evidence>
<reference evidence="2 3" key="1">
    <citation type="submission" date="2018-11" db="EMBL/GenBank/DDBJ databases">
        <title>Genome sequence of Saitozyma podzolica DSM 27192.</title>
        <authorList>
            <person name="Aliyu H."/>
            <person name="Gorte O."/>
            <person name="Ochsenreither K."/>
        </authorList>
    </citation>
    <scope>NUCLEOTIDE SEQUENCE [LARGE SCALE GENOMIC DNA]</scope>
    <source>
        <strain evidence="2 3">DSM 27192</strain>
    </source>
</reference>
<organism evidence="2 3">
    <name type="scientific">Saitozyma podzolica</name>
    <dbReference type="NCBI Taxonomy" id="1890683"/>
    <lineage>
        <taxon>Eukaryota</taxon>
        <taxon>Fungi</taxon>
        <taxon>Dikarya</taxon>
        <taxon>Basidiomycota</taxon>
        <taxon>Agaricomycotina</taxon>
        <taxon>Tremellomycetes</taxon>
        <taxon>Tremellales</taxon>
        <taxon>Trimorphomycetaceae</taxon>
        <taxon>Saitozyma</taxon>
    </lineage>
</organism>
<gene>
    <name evidence="2" type="ORF">EHS25_003521</name>
</gene>
<proteinExistence type="predicted"/>
<accession>A0A427Y7G0</accession>
<dbReference type="Proteomes" id="UP000279259">
    <property type="component" value="Unassembled WGS sequence"/>
</dbReference>
<evidence type="ECO:0000313" key="3">
    <source>
        <dbReference type="Proteomes" id="UP000279259"/>
    </source>
</evidence>